<evidence type="ECO:0000259" key="2">
    <source>
        <dbReference type="PROSITE" id="PS01031"/>
    </source>
</evidence>
<organism evidence="3">
    <name type="scientific">marine metagenome</name>
    <dbReference type="NCBI Taxonomy" id="408172"/>
    <lineage>
        <taxon>unclassified sequences</taxon>
        <taxon>metagenomes</taxon>
        <taxon>ecological metagenomes</taxon>
    </lineage>
</organism>
<evidence type="ECO:0000313" key="3">
    <source>
        <dbReference type="EMBL" id="SVA85806.1"/>
    </source>
</evidence>
<keyword evidence="1" id="KW-0346">Stress response</keyword>
<evidence type="ECO:0000256" key="1">
    <source>
        <dbReference type="ARBA" id="ARBA00023016"/>
    </source>
</evidence>
<dbReference type="PANTHER" id="PTHR47062">
    <property type="match status" value="1"/>
</dbReference>
<name>A0A381Z916_9ZZZZ</name>
<dbReference type="InterPro" id="IPR037913">
    <property type="entry name" value="ACD_IbpA/B"/>
</dbReference>
<dbReference type="Pfam" id="PF00011">
    <property type="entry name" value="HSP20"/>
    <property type="match status" value="1"/>
</dbReference>
<dbReference type="InterPro" id="IPR008978">
    <property type="entry name" value="HSP20-like_chaperone"/>
</dbReference>
<reference evidence="3" key="1">
    <citation type="submission" date="2018-05" db="EMBL/GenBank/DDBJ databases">
        <authorList>
            <person name="Lanie J.A."/>
            <person name="Ng W.-L."/>
            <person name="Kazmierczak K.M."/>
            <person name="Andrzejewski T.M."/>
            <person name="Davidsen T.M."/>
            <person name="Wayne K.J."/>
            <person name="Tettelin H."/>
            <person name="Glass J.I."/>
            <person name="Rusch D."/>
            <person name="Podicherti R."/>
            <person name="Tsui H.-C.T."/>
            <person name="Winkler M.E."/>
        </authorList>
    </citation>
    <scope>NUCLEOTIDE SEQUENCE</scope>
</reference>
<dbReference type="SUPFAM" id="SSF49764">
    <property type="entry name" value="HSP20-like chaperones"/>
    <property type="match status" value="1"/>
</dbReference>
<feature type="domain" description="SHSP" evidence="2">
    <location>
        <begin position="38"/>
        <end position="148"/>
    </location>
</feature>
<sequence length="148" mass="16843">MVTSNALSLFNDFNKLTPYAVGFDRIFDNLNRYVNNNATATGGFPPYNIRKDGDYNYVIEMAVAGFGKKDIEVEVADSILSVRSNKENIGDNYQDMEYQGIAYRKFERKFSIADDVIVNDAKLENGMLTIILERVIPEEKKPRLVTIK</sequence>
<dbReference type="AlphaFoldDB" id="A0A381Z916"/>
<accession>A0A381Z916</accession>
<dbReference type="InterPro" id="IPR002068">
    <property type="entry name" value="A-crystallin/Hsp20_dom"/>
</dbReference>
<dbReference type="CDD" id="cd06470">
    <property type="entry name" value="ACD_IbpA-B_like"/>
    <property type="match status" value="1"/>
</dbReference>
<dbReference type="PANTHER" id="PTHR47062:SF1">
    <property type="entry name" value="SMALL HEAT SHOCK PROTEIN IBPA"/>
    <property type="match status" value="1"/>
</dbReference>
<dbReference type="Gene3D" id="2.60.40.790">
    <property type="match status" value="1"/>
</dbReference>
<protein>
    <recommendedName>
        <fullName evidence="2">SHSP domain-containing protein</fullName>
    </recommendedName>
</protein>
<proteinExistence type="predicted"/>
<dbReference type="EMBL" id="UINC01020430">
    <property type="protein sequence ID" value="SVA85806.1"/>
    <property type="molecule type" value="Genomic_DNA"/>
</dbReference>
<gene>
    <name evidence="3" type="ORF">METZ01_LOCUS138660</name>
</gene>
<dbReference type="PROSITE" id="PS01031">
    <property type="entry name" value="SHSP"/>
    <property type="match status" value="1"/>
</dbReference>